<gene>
    <name evidence="2" type="ORF">JXQ802_LOCUS49244</name>
    <name evidence="1" type="ORF">PYM288_LOCUS33170</name>
</gene>
<protein>
    <submittedName>
        <fullName evidence="2">Uncharacterized protein</fullName>
    </submittedName>
</protein>
<evidence type="ECO:0000313" key="1">
    <source>
        <dbReference type="EMBL" id="CAF1367109.1"/>
    </source>
</evidence>
<comment type="caution">
    <text evidence="2">The sequence shown here is derived from an EMBL/GenBank/DDBJ whole genome shotgun (WGS) entry which is preliminary data.</text>
</comment>
<proteinExistence type="predicted"/>
<reference evidence="2" key="1">
    <citation type="submission" date="2021-02" db="EMBL/GenBank/DDBJ databases">
        <authorList>
            <person name="Nowell W R."/>
        </authorList>
    </citation>
    <scope>NUCLEOTIDE SEQUENCE</scope>
</reference>
<organism evidence="2 3">
    <name type="scientific">Rotaria sordida</name>
    <dbReference type="NCBI Taxonomy" id="392033"/>
    <lineage>
        <taxon>Eukaryota</taxon>
        <taxon>Metazoa</taxon>
        <taxon>Spiralia</taxon>
        <taxon>Gnathifera</taxon>
        <taxon>Rotifera</taxon>
        <taxon>Eurotatoria</taxon>
        <taxon>Bdelloidea</taxon>
        <taxon>Philodinida</taxon>
        <taxon>Philodinidae</taxon>
        <taxon>Rotaria</taxon>
    </lineage>
</organism>
<dbReference type="Proteomes" id="UP000663870">
    <property type="component" value="Unassembled WGS sequence"/>
</dbReference>
<evidence type="ECO:0000313" key="3">
    <source>
        <dbReference type="Proteomes" id="UP000663870"/>
    </source>
</evidence>
<dbReference type="AlphaFoldDB" id="A0A816BI06"/>
<sequence length="143" mass="16249">MLHQVCDACVHQHIVSALESCLISSVTCPQLGCRVIISPSAICDILLKYNNHNLLNNYLRKQDCKGSSDEWVQRFTLRCPSCNVPIQKNGSCNRMLCSRYSEASLCNGLKYKCGAKNCVGESKFDFWHDYIKEKIRKLGEEQI</sequence>
<dbReference type="SUPFAM" id="SSF57850">
    <property type="entry name" value="RING/U-box"/>
    <property type="match status" value="1"/>
</dbReference>
<accession>A0A816BI06</accession>
<keyword evidence="3" id="KW-1185">Reference proteome</keyword>
<dbReference type="EMBL" id="CAJNOL010005770">
    <property type="protein sequence ID" value="CAF1609527.1"/>
    <property type="molecule type" value="Genomic_DNA"/>
</dbReference>
<dbReference type="EMBL" id="CAJNOH010004355">
    <property type="protein sequence ID" value="CAF1367109.1"/>
    <property type="molecule type" value="Genomic_DNA"/>
</dbReference>
<name>A0A816BI06_9BILA</name>
<dbReference type="Gene3D" id="1.20.120.1750">
    <property type="match status" value="1"/>
</dbReference>
<evidence type="ECO:0000313" key="2">
    <source>
        <dbReference type="EMBL" id="CAF1609527.1"/>
    </source>
</evidence>
<dbReference type="Proteomes" id="UP000663854">
    <property type="component" value="Unassembled WGS sequence"/>
</dbReference>